<keyword evidence="6" id="KW-1185">Reference proteome</keyword>
<dbReference type="Proteomes" id="UP000254762">
    <property type="component" value="Unassembled WGS sequence"/>
</dbReference>
<reference evidence="5 10" key="2">
    <citation type="submission" date="2018-12" db="EMBL/GenBank/DDBJ databases">
        <authorList>
            <consortium name="Pathogen Informatics"/>
        </authorList>
    </citation>
    <scope>NUCLEOTIDE SEQUENCE [LARGE SCALE GENOMIC DNA]</scope>
    <source>
        <strain evidence="5 10">NCTC10047</strain>
    </source>
</reference>
<reference evidence="6 7" key="1">
    <citation type="submission" date="2018-06" db="EMBL/GenBank/DDBJ databases">
        <authorList>
            <consortium name="Pathogen Informatics"/>
            <person name="Doyle S."/>
        </authorList>
    </citation>
    <scope>NUCLEOTIDE SEQUENCE [LARGE SCALE GENOMIC DNA]</scope>
    <source>
        <strain evidence="2 7">NCTC7295</strain>
        <strain evidence="3 9">NCTC7303</strain>
        <strain evidence="4 8">NCTC7304</strain>
        <strain evidence="1 6">NCTC7307</strain>
    </source>
</reference>
<dbReference type="Proteomes" id="UP000248731">
    <property type="component" value="Chromosome 1"/>
</dbReference>
<dbReference type="EMBL" id="UGWZ01000001">
    <property type="protein sequence ID" value="SUG14149.1"/>
    <property type="molecule type" value="Genomic_DNA"/>
</dbReference>
<evidence type="ECO:0000313" key="2">
    <source>
        <dbReference type="EMBL" id="SUG14149.1"/>
    </source>
</evidence>
<evidence type="ECO:0000313" key="7">
    <source>
        <dbReference type="Proteomes" id="UP000254124"/>
    </source>
</evidence>
<accession>A0A2X4TLT2</accession>
<dbReference type="EMBL" id="UGXC01000002">
    <property type="protein sequence ID" value="SUG30245.1"/>
    <property type="molecule type" value="Genomic_DNA"/>
</dbReference>
<evidence type="ECO:0000313" key="5">
    <source>
        <dbReference type="EMBL" id="VEA76104.1"/>
    </source>
</evidence>
<evidence type="ECO:0000313" key="6">
    <source>
        <dbReference type="Proteomes" id="UP000248731"/>
    </source>
</evidence>
<evidence type="ECO:0000313" key="9">
    <source>
        <dbReference type="Proteomes" id="UP000255443"/>
    </source>
</evidence>
<gene>
    <name evidence="5" type="ORF">NCTC10047_01966</name>
    <name evidence="2" type="ORF">NCTC7295_01763</name>
    <name evidence="3" type="ORF">NCTC7303_02455</name>
    <name evidence="4" type="ORF">NCTC7304_01779</name>
    <name evidence="1" type="ORF">NCTC7307_01885</name>
</gene>
<evidence type="ECO:0000313" key="8">
    <source>
        <dbReference type="Proteomes" id="UP000254762"/>
    </source>
</evidence>
<protein>
    <submittedName>
        <fullName evidence="1">Uncharacterized protein</fullName>
    </submittedName>
</protein>
<dbReference type="Proteomes" id="UP000254124">
    <property type="component" value="Unassembled WGS sequence"/>
</dbReference>
<dbReference type="AlphaFoldDB" id="A0A2X4TLT2"/>
<dbReference type="Proteomes" id="UP000255443">
    <property type="component" value="Unassembled WGS sequence"/>
</dbReference>
<dbReference type="EMBL" id="LS483466">
    <property type="protein sequence ID" value="SQI22712.1"/>
    <property type="molecule type" value="Genomic_DNA"/>
</dbReference>
<evidence type="ECO:0000313" key="3">
    <source>
        <dbReference type="EMBL" id="SUG30245.1"/>
    </source>
</evidence>
<sequence length="32" mass="3751">MKRYMVSILVGILLSTRVDFGVKLRLQKSKNR</sequence>
<evidence type="ECO:0000313" key="10">
    <source>
        <dbReference type="Proteomes" id="UP000275676"/>
    </source>
</evidence>
<dbReference type="Proteomes" id="UP000275676">
    <property type="component" value="Chromosome"/>
</dbReference>
<evidence type="ECO:0000313" key="4">
    <source>
        <dbReference type="EMBL" id="SUG32350.1"/>
    </source>
</evidence>
<proteinExistence type="predicted"/>
<evidence type="ECO:0000313" key="1">
    <source>
        <dbReference type="EMBL" id="SQI22712.1"/>
    </source>
</evidence>
<organism evidence="1 6">
    <name type="scientific">Salmonella enterica subsp. arizonae</name>
    <dbReference type="NCBI Taxonomy" id="59203"/>
    <lineage>
        <taxon>Bacteria</taxon>
        <taxon>Pseudomonadati</taxon>
        <taxon>Pseudomonadota</taxon>
        <taxon>Gammaproteobacteria</taxon>
        <taxon>Enterobacterales</taxon>
        <taxon>Enterobacteriaceae</taxon>
        <taxon>Salmonella</taxon>
    </lineage>
</organism>
<name>A0A2X4TLT2_SALER</name>
<dbReference type="EMBL" id="UGXD01000002">
    <property type="protein sequence ID" value="SUG32350.1"/>
    <property type="molecule type" value="Genomic_DNA"/>
</dbReference>
<dbReference type="EMBL" id="LR134156">
    <property type="protein sequence ID" value="VEA76104.1"/>
    <property type="molecule type" value="Genomic_DNA"/>
</dbReference>